<evidence type="ECO:0000313" key="3">
    <source>
        <dbReference type="Proteomes" id="UP001175353"/>
    </source>
</evidence>
<keyword evidence="3" id="KW-1185">Reference proteome</keyword>
<dbReference type="EMBL" id="JAUJLE010000017">
    <property type="protein sequence ID" value="KAK1007795.1"/>
    <property type="molecule type" value="Genomic_DNA"/>
</dbReference>
<organism evidence="2 3">
    <name type="scientific">Friedmanniomyces endolithicus</name>
    <dbReference type="NCBI Taxonomy" id="329885"/>
    <lineage>
        <taxon>Eukaryota</taxon>
        <taxon>Fungi</taxon>
        <taxon>Dikarya</taxon>
        <taxon>Ascomycota</taxon>
        <taxon>Pezizomycotina</taxon>
        <taxon>Dothideomycetes</taxon>
        <taxon>Dothideomycetidae</taxon>
        <taxon>Mycosphaerellales</taxon>
        <taxon>Teratosphaeriaceae</taxon>
        <taxon>Friedmanniomyces</taxon>
    </lineage>
</organism>
<protein>
    <submittedName>
        <fullName evidence="2">Uncharacterized protein</fullName>
    </submittedName>
</protein>
<accession>A0AAN6KZR8</accession>
<dbReference type="AlphaFoldDB" id="A0AAN6KZR8"/>
<name>A0AAN6KZR8_9PEZI</name>
<feature type="region of interest" description="Disordered" evidence="1">
    <location>
        <begin position="287"/>
        <end position="318"/>
    </location>
</feature>
<proteinExistence type="predicted"/>
<sequence length="318" mass="35701">MPAASLYDLPDELFLQINDLVHGRPKEPISNISTTQPIADPLTRVCRQFRQSIRHEYLSTTTFLYISPGGSSHKGPSFHSPAHDLLRWLQRVLGPCSENQDEDGVRKLCLEMYASEFLWLFAPLEASQLLDIPSPNHRHSWTEATEGLKKLRVNELKVMILEHTCPRPCEAGLVGGNYRSYSAIPINANGSTPRHFTPDYRWVAKAVLETMSHLSPSAIEFCWSGRPVPRSEVERITSCSWTLLHSGSSFHACDTLAYDRTRHRSWADAQDEKTAYRVPVVWANESRTGSDREADGGECGSVDMDDGLARMFGGNSRT</sequence>
<comment type="caution">
    <text evidence="2">The sequence shown here is derived from an EMBL/GenBank/DDBJ whole genome shotgun (WGS) entry which is preliminary data.</text>
</comment>
<dbReference type="Proteomes" id="UP001175353">
    <property type="component" value="Unassembled WGS sequence"/>
</dbReference>
<evidence type="ECO:0000313" key="2">
    <source>
        <dbReference type="EMBL" id="KAK1007795.1"/>
    </source>
</evidence>
<gene>
    <name evidence="2" type="ORF">LTR91_003324</name>
</gene>
<evidence type="ECO:0000256" key="1">
    <source>
        <dbReference type="SAM" id="MobiDB-lite"/>
    </source>
</evidence>
<reference evidence="2" key="1">
    <citation type="submission" date="2023-06" db="EMBL/GenBank/DDBJ databases">
        <title>Black Yeasts Isolated from many extreme environments.</title>
        <authorList>
            <person name="Coleine C."/>
            <person name="Stajich J.E."/>
            <person name="Selbmann L."/>
        </authorList>
    </citation>
    <scope>NUCLEOTIDE SEQUENCE</scope>
    <source>
        <strain evidence="2">CCFEE 5200</strain>
    </source>
</reference>